<dbReference type="EMBL" id="CM047585">
    <property type="protein sequence ID" value="KAI9910803.1"/>
    <property type="molecule type" value="Genomic_DNA"/>
</dbReference>
<dbReference type="Proteomes" id="UP001163321">
    <property type="component" value="Chromosome 6"/>
</dbReference>
<comment type="caution">
    <text evidence="1">The sequence shown here is derived from an EMBL/GenBank/DDBJ whole genome shotgun (WGS) entry which is preliminary data.</text>
</comment>
<evidence type="ECO:0000313" key="1">
    <source>
        <dbReference type="EMBL" id="KAI9910803.1"/>
    </source>
</evidence>
<gene>
    <name evidence="1" type="ORF">PsorP6_010878</name>
</gene>
<reference evidence="1 2" key="1">
    <citation type="journal article" date="2022" name="bioRxiv">
        <title>The genome of the oomycete Peronosclerospora sorghi, a cosmopolitan pathogen of maize and sorghum, is inflated with dispersed pseudogenes.</title>
        <authorList>
            <person name="Fletcher K."/>
            <person name="Martin F."/>
            <person name="Isakeit T."/>
            <person name="Cavanaugh K."/>
            <person name="Magill C."/>
            <person name="Michelmore R."/>
        </authorList>
    </citation>
    <scope>NUCLEOTIDE SEQUENCE [LARGE SCALE GENOMIC DNA]</scope>
    <source>
        <strain evidence="1">P6</strain>
    </source>
</reference>
<organism evidence="1 2">
    <name type="scientific">Peronosclerospora sorghi</name>
    <dbReference type="NCBI Taxonomy" id="230839"/>
    <lineage>
        <taxon>Eukaryota</taxon>
        <taxon>Sar</taxon>
        <taxon>Stramenopiles</taxon>
        <taxon>Oomycota</taxon>
        <taxon>Peronosporomycetes</taxon>
        <taxon>Peronosporales</taxon>
        <taxon>Peronosporaceae</taxon>
        <taxon>Peronosclerospora</taxon>
    </lineage>
</organism>
<accession>A0ACC0VYI7</accession>
<keyword evidence="2" id="KW-1185">Reference proteome</keyword>
<proteinExistence type="predicted"/>
<protein>
    <submittedName>
        <fullName evidence="1">Uncharacterized protein</fullName>
    </submittedName>
</protein>
<name>A0ACC0VYI7_9STRA</name>
<evidence type="ECO:0000313" key="2">
    <source>
        <dbReference type="Proteomes" id="UP001163321"/>
    </source>
</evidence>
<sequence>MRTPQVWSSTPCTSAPVANGTRVLLATRDDGLCYCTTSKRRVRRSLCGSVSSLQSPVLHSHHDEVDAKTTSRLFFENVVRYYSLLDSIVSELDPRFTSELWQELMTIMQVKVQMTVSRRAQADERSERQMRTLKDSLRCVVSDYGNDWARLLPTVEYAHATLVSTSTRVSPFEVDSGRKPQSPILLPAAVASTTAAGNFTRDRQRVVEFAQTNMRKAQELQAHYYNQGRRVVEFRVGDMVYVDARVLSTELGEPDYDPDRDPTRNKLLLRCYGPVEVEQRISNNGYRIKLSSDVPEIFRSREITRSAPRMSENECQRVYVIKELLQQRRRSGQRQWLCSWVDLPVEENSWEFESDIHHVSHWDILIQSYHELKSIKRRSLQGRARI</sequence>